<feature type="region of interest" description="Disordered" evidence="1">
    <location>
        <begin position="11"/>
        <end position="32"/>
    </location>
</feature>
<keyword evidence="2" id="KW-1185">Reference proteome</keyword>
<feature type="compositionally biased region" description="Basic and acidic residues" evidence="1">
    <location>
        <begin position="52"/>
        <end position="61"/>
    </location>
</feature>
<name>A0A914QZW1_9BILA</name>
<evidence type="ECO:0000313" key="2">
    <source>
        <dbReference type="Proteomes" id="UP000887578"/>
    </source>
</evidence>
<dbReference type="WBParaSite" id="PDA_v2.g9911.t1">
    <property type="protein sequence ID" value="PDA_v2.g9911.t1"/>
    <property type="gene ID" value="PDA_v2.g9911"/>
</dbReference>
<dbReference type="AlphaFoldDB" id="A0A914QZW1"/>
<protein>
    <submittedName>
        <fullName evidence="3">Uncharacterized protein</fullName>
    </submittedName>
</protein>
<sequence length="85" mass="10186">MIYGNSYYYHPRNRDYHHDQPNPNYNPDYTPNNFVEQQRIYHYDNVYYHPPPTKEHVDDAFQRQQQDHIPPSGFPSPGYHGSFGG</sequence>
<organism evidence="2 3">
    <name type="scientific">Panagrolaimus davidi</name>
    <dbReference type="NCBI Taxonomy" id="227884"/>
    <lineage>
        <taxon>Eukaryota</taxon>
        <taxon>Metazoa</taxon>
        <taxon>Ecdysozoa</taxon>
        <taxon>Nematoda</taxon>
        <taxon>Chromadorea</taxon>
        <taxon>Rhabditida</taxon>
        <taxon>Tylenchina</taxon>
        <taxon>Panagrolaimomorpha</taxon>
        <taxon>Panagrolaimoidea</taxon>
        <taxon>Panagrolaimidae</taxon>
        <taxon>Panagrolaimus</taxon>
    </lineage>
</organism>
<feature type="region of interest" description="Disordered" evidence="1">
    <location>
        <begin position="46"/>
        <end position="85"/>
    </location>
</feature>
<reference evidence="3" key="1">
    <citation type="submission" date="2022-11" db="UniProtKB">
        <authorList>
            <consortium name="WormBaseParasite"/>
        </authorList>
    </citation>
    <scope>IDENTIFICATION</scope>
</reference>
<evidence type="ECO:0000256" key="1">
    <source>
        <dbReference type="SAM" id="MobiDB-lite"/>
    </source>
</evidence>
<evidence type="ECO:0000313" key="3">
    <source>
        <dbReference type="WBParaSite" id="PDA_v2.g9911.t1"/>
    </source>
</evidence>
<proteinExistence type="predicted"/>
<feature type="compositionally biased region" description="Low complexity" evidence="1">
    <location>
        <begin position="21"/>
        <end position="32"/>
    </location>
</feature>
<dbReference type="Proteomes" id="UP000887578">
    <property type="component" value="Unplaced"/>
</dbReference>
<accession>A0A914QZW1</accession>